<evidence type="ECO:0000313" key="1">
    <source>
        <dbReference type="EMBL" id="CCH41296.1"/>
    </source>
</evidence>
<accession>K0KEG9</accession>
<dbReference type="FunCoup" id="K0KEG9">
    <property type="interactions" value="101"/>
</dbReference>
<gene>
    <name evidence="1" type="ORF">BN7_833</name>
</gene>
<dbReference type="EMBL" id="CAIF01000015">
    <property type="protein sequence ID" value="CCH41296.1"/>
    <property type="molecule type" value="Genomic_DNA"/>
</dbReference>
<organism evidence="1 2">
    <name type="scientific">Wickerhamomyces ciferrii (strain ATCC 14091 / BCRC 22168 / CBS 111 / JCM 3599 / NBRC 0793 / NRRL Y-1031 F-60-10)</name>
    <name type="common">Yeast</name>
    <name type="synonym">Pichia ciferrii</name>
    <dbReference type="NCBI Taxonomy" id="1206466"/>
    <lineage>
        <taxon>Eukaryota</taxon>
        <taxon>Fungi</taxon>
        <taxon>Dikarya</taxon>
        <taxon>Ascomycota</taxon>
        <taxon>Saccharomycotina</taxon>
        <taxon>Saccharomycetes</taxon>
        <taxon>Phaffomycetales</taxon>
        <taxon>Wickerhamomycetaceae</taxon>
        <taxon>Wickerhamomyces</taxon>
    </lineage>
</organism>
<sequence>MSAIKRPVQIEEFIVTLREVQDSELYSIKQQLEKSISKLHKTNGKLTKLINKEALNDESDDSDDELNELDQNDEKLFKEIIEENGIVANNQQERIEAIDNELTHRGLPHNITDGVPTKATENGKPVVEVDGKLKEKNQINTDNGVESANSISL</sequence>
<dbReference type="GO" id="GO:0030674">
    <property type="term" value="F:protein-macromolecule adaptor activity"/>
    <property type="evidence" value="ECO:0007669"/>
    <property type="project" value="TreeGrafter"/>
</dbReference>
<proteinExistence type="predicted"/>
<dbReference type="PANTHER" id="PTHR40422">
    <property type="entry name" value="TRANSLATION MACHINERY-ASSOCIATED PROTEIN 17"/>
    <property type="match status" value="1"/>
</dbReference>
<evidence type="ECO:0000313" key="2">
    <source>
        <dbReference type="Proteomes" id="UP000009328"/>
    </source>
</evidence>
<dbReference type="InParanoid" id="K0KEG9"/>
<dbReference type="InterPro" id="IPR038966">
    <property type="entry name" value="TMA17"/>
</dbReference>
<dbReference type="AlphaFoldDB" id="K0KEG9"/>
<reference evidence="1 2" key="1">
    <citation type="journal article" date="2012" name="Eukaryot. Cell">
        <title>Draft genome sequence of Wickerhamomyces ciferrii NRRL Y-1031 F-60-10.</title>
        <authorList>
            <person name="Schneider J."/>
            <person name="Andrea H."/>
            <person name="Blom J."/>
            <person name="Jaenicke S."/>
            <person name="Ruckert C."/>
            <person name="Schorsch C."/>
            <person name="Szczepanowski R."/>
            <person name="Farwick M."/>
            <person name="Goesmann A."/>
            <person name="Puhler A."/>
            <person name="Schaffer S."/>
            <person name="Tauch A."/>
            <person name="Kohler T."/>
            <person name="Brinkrolf K."/>
        </authorList>
    </citation>
    <scope>NUCLEOTIDE SEQUENCE [LARGE SCALE GENOMIC DNA]</scope>
    <source>
        <strain evidence="2">ATCC 14091 / BCRC 22168 / CBS 111 / JCM 3599 / NBRC 0793 / NRRL Y-1031 F-60-10</strain>
    </source>
</reference>
<keyword evidence="2" id="KW-1185">Reference proteome</keyword>
<dbReference type="STRING" id="1206466.K0KEG9"/>
<comment type="caution">
    <text evidence="1">The sequence shown here is derived from an EMBL/GenBank/DDBJ whole genome shotgun (WGS) entry which is preliminary data.</text>
</comment>
<dbReference type="GO" id="GO:0070682">
    <property type="term" value="P:proteasome regulatory particle assembly"/>
    <property type="evidence" value="ECO:0007669"/>
    <property type="project" value="InterPro"/>
</dbReference>
<dbReference type="PANTHER" id="PTHR40422:SF1">
    <property type="entry name" value="TRANSLATION MACHINERY-ASSOCIATED PROTEIN 17"/>
    <property type="match status" value="1"/>
</dbReference>
<name>K0KEG9_WICCF</name>
<protein>
    <submittedName>
        <fullName evidence="1">Translation machinery-associated protein 17</fullName>
    </submittedName>
</protein>
<dbReference type="Proteomes" id="UP000009328">
    <property type="component" value="Unassembled WGS sequence"/>
</dbReference>
<dbReference type="HOGENOM" id="CLU_141797_0_0_1"/>
<dbReference type="eggNOG" id="ENOG502S4G9">
    <property type="taxonomic scope" value="Eukaryota"/>
</dbReference>